<reference evidence="6" key="1">
    <citation type="journal article" date="2019" name="Int. J. Syst. Evol. Microbiol.">
        <title>The Global Catalogue of Microorganisms (GCM) 10K type strain sequencing project: providing services to taxonomists for standard genome sequencing and annotation.</title>
        <authorList>
            <consortium name="The Broad Institute Genomics Platform"/>
            <consortium name="The Broad Institute Genome Sequencing Center for Infectious Disease"/>
            <person name="Wu L."/>
            <person name="Ma J."/>
        </authorList>
    </citation>
    <scope>NUCLEOTIDE SEQUENCE [LARGE SCALE GENOMIC DNA]</scope>
    <source>
        <strain evidence="6">CGMCC 1.13574</strain>
    </source>
</reference>
<feature type="coiled-coil region" evidence="1">
    <location>
        <begin position="139"/>
        <end position="166"/>
    </location>
</feature>
<evidence type="ECO:0000256" key="3">
    <source>
        <dbReference type="SAM" id="Phobius"/>
    </source>
</evidence>
<dbReference type="InterPro" id="IPR051922">
    <property type="entry name" value="Bact_Sporulation_Assoc"/>
</dbReference>
<name>A0ABW4ZX64_9BACL</name>
<evidence type="ECO:0000259" key="4">
    <source>
        <dbReference type="Pfam" id="PF08486"/>
    </source>
</evidence>
<dbReference type="InterPro" id="IPR014225">
    <property type="entry name" value="Spore_II_D_firmicutes"/>
</dbReference>
<protein>
    <submittedName>
        <fullName evidence="5">Stage II sporulation protein D</fullName>
    </submittedName>
</protein>
<dbReference type="NCBIfam" id="TIGR02669">
    <property type="entry name" value="SpoIID_LytB"/>
    <property type="match status" value="1"/>
</dbReference>
<keyword evidence="3" id="KW-0472">Membrane</keyword>
<keyword evidence="3" id="KW-1133">Transmembrane helix</keyword>
<comment type="caution">
    <text evidence="5">The sequence shown here is derived from an EMBL/GenBank/DDBJ whole genome shotgun (WGS) entry which is preliminary data.</text>
</comment>
<keyword evidence="3" id="KW-0812">Transmembrane</keyword>
<sequence length="336" mass="37433">MKKNVLPILAVILAVVIVTILIPSGLIALWPEKKQEVTPASTFVELKIEPDDPQIDVYLSEQKKTVSMSLEEYVRGVVAAEMPVQFEREALKAQSIAARTYVVRRLQSGKRTEQGAHVSDDHNQGQAFSTEEKMKKRWGADYQQNLSKLNEAINETREEVALYEGKPIEALFFSTSSGKTENSEDYWENTVPYLRSVDSPWDLNSDKYTATQEMSLADFFQKLGVQAVPAAQVGETIVALERTATEHIKKIKVGDKTFSGADFRSKLGLRSTWFTWQVDRAAGKITFQTKGYGHGVGLSQYGANGMAQEGKTSEQIIRHYYQGVSLGNIADVLTKG</sequence>
<dbReference type="Pfam" id="PF08486">
    <property type="entry name" value="SpoIID"/>
    <property type="match status" value="1"/>
</dbReference>
<keyword evidence="6" id="KW-1185">Reference proteome</keyword>
<dbReference type="Proteomes" id="UP001597343">
    <property type="component" value="Unassembled WGS sequence"/>
</dbReference>
<evidence type="ECO:0000313" key="6">
    <source>
        <dbReference type="Proteomes" id="UP001597343"/>
    </source>
</evidence>
<dbReference type="NCBIfam" id="TIGR02870">
    <property type="entry name" value="spore_II_D"/>
    <property type="match status" value="1"/>
</dbReference>
<evidence type="ECO:0000313" key="5">
    <source>
        <dbReference type="EMBL" id="MFD2170175.1"/>
    </source>
</evidence>
<evidence type="ECO:0000256" key="1">
    <source>
        <dbReference type="SAM" id="Coils"/>
    </source>
</evidence>
<evidence type="ECO:0000256" key="2">
    <source>
        <dbReference type="SAM" id="MobiDB-lite"/>
    </source>
</evidence>
<keyword evidence="1" id="KW-0175">Coiled coil</keyword>
<dbReference type="RefSeq" id="WP_386045894.1">
    <property type="nucleotide sequence ID" value="NZ_JBHUIO010000005.1"/>
</dbReference>
<accession>A0ABW4ZX64</accession>
<dbReference type="InterPro" id="IPR013693">
    <property type="entry name" value="SpoIID/LytB_N"/>
</dbReference>
<organism evidence="5 6">
    <name type="scientific">Tumebacillus lipolyticus</name>
    <dbReference type="NCBI Taxonomy" id="1280370"/>
    <lineage>
        <taxon>Bacteria</taxon>
        <taxon>Bacillati</taxon>
        <taxon>Bacillota</taxon>
        <taxon>Bacilli</taxon>
        <taxon>Bacillales</taxon>
        <taxon>Alicyclobacillaceae</taxon>
        <taxon>Tumebacillus</taxon>
    </lineage>
</organism>
<feature type="domain" description="Sporulation stage II protein D amidase enhancer LytB N-terminal" evidence="4">
    <location>
        <begin position="62"/>
        <end position="163"/>
    </location>
</feature>
<feature type="compositionally biased region" description="Basic and acidic residues" evidence="2">
    <location>
        <begin position="112"/>
        <end position="123"/>
    </location>
</feature>
<dbReference type="EMBL" id="JBHUIO010000005">
    <property type="protein sequence ID" value="MFD2170175.1"/>
    <property type="molecule type" value="Genomic_DNA"/>
</dbReference>
<gene>
    <name evidence="5" type="primary">spoIID</name>
    <name evidence="5" type="ORF">ACFSOY_09215</name>
</gene>
<dbReference type="PANTHER" id="PTHR30032">
    <property type="entry name" value="N-ACETYLMURAMOYL-L-ALANINE AMIDASE-RELATED"/>
    <property type="match status" value="1"/>
</dbReference>
<dbReference type="PANTHER" id="PTHR30032:SF4">
    <property type="entry name" value="AMIDASE ENHANCER"/>
    <property type="match status" value="1"/>
</dbReference>
<dbReference type="InterPro" id="IPR013486">
    <property type="entry name" value="SpoIID/LytB"/>
</dbReference>
<feature type="region of interest" description="Disordered" evidence="2">
    <location>
        <begin position="112"/>
        <end position="132"/>
    </location>
</feature>
<proteinExistence type="predicted"/>
<feature type="transmembrane region" description="Helical" evidence="3">
    <location>
        <begin position="6"/>
        <end position="30"/>
    </location>
</feature>